<proteinExistence type="predicted"/>
<evidence type="ECO:0000313" key="4">
    <source>
        <dbReference type="Proteomes" id="UP000007799"/>
    </source>
</evidence>
<accession>F2U2Y3</accession>
<dbReference type="EMBL" id="GL832960">
    <property type="protein sequence ID" value="EGD81977.1"/>
    <property type="molecule type" value="Genomic_DNA"/>
</dbReference>
<dbReference type="InParanoid" id="F2U2Y3"/>
<evidence type="ECO:0008006" key="5">
    <source>
        <dbReference type="Google" id="ProtNLM"/>
    </source>
</evidence>
<feature type="transmembrane region" description="Helical" evidence="2">
    <location>
        <begin position="162"/>
        <end position="180"/>
    </location>
</feature>
<organism evidence="4">
    <name type="scientific">Salpingoeca rosetta (strain ATCC 50818 / BSB-021)</name>
    <dbReference type="NCBI Taxonomy" id="946362"/>
    <lineage>
        <taxon>Eukaryota</taxon>
        <taxon>Choanoflagellata</taxon>
        <taxon>Craspedida</taxon>
        <taxon>Salpingoecidae</taxon>
        <taxon>Salpingoeca</taxon>
    </lineage>
</organism>
<feature type="region of interest" description="Disordered" evidence="1">
    <location>
        <begin position="1"/>
        <end position="25"/>
    </location>
</feature>
<name>F2U2Y3_SALR5</name>
<protein>
    <recommendedName>
        <fullName evidence="5">Reticulon domain-containing protein</fullName>
    </recommendedName>
</protein>
<dbReference type="RefSeq" id="XP_004996160.1">
    <property type="nucleotide sequence ID" value="XM_004996103.1"/>
</dbReference>
<evidence type="ECO:0000256" key="2">
    <source>
        <dbReference type="SAM" id="Phobius"/>
    </source>
</evidence>
<dbReference type="KEGG" id="sre:PTSG_11900"/>
<dbReference type="Proteomes" id="UP000007799">
    <property type="component" value="Unassembled WGS sequence"/>
</dbReference>
<keyword evidence="4" id="KW-1185">Reference proteome</keyword>
<gene>
    <name evidence="3" type="ORF">PTSG_11900</name>
</gene>
<keyword evidence="2" id="KW-1133">Transmembrane helix</keyword>
<evidence type="ECO:0000313" key="3">
    <source>
        <dbReference type="EMBL" id="EGD81977.1"/>
    </source>
</evidence>
<reference evidence="3" key="1">
    <citation type="submission" date="2009-08" db="EMBL/GenBank/DDBJ databases">
        <title>Annotation of Salpingoeca rosetta.</title>
        <authorList>
            <consortium name="The Broad Institute Genome Sequencing Platform"/>
            <person name="Russ C."/>
            <person name="Cuomo C."/>
            <person name="Burger G."/>
            <person name="Gray M.W."/>
            <person name="Holland P.W.H."/>
            <person name="King N."/>
            <person name="Lang F.B.F."/>
            <person name="Roger A.J."/>
            <person name="Ruiz-Trillo I."/>
            <person name="Young S.K."/>
            <person name="Zeng Q."/>
            <person name="Gargeya S."/>
            <person name="Alvarado L."/>
            <person name="Berlin A."/>
            <person name="Chapman S.B."/>
            <person name="Chen Z."/>
            <person name="Freedman E."/>
            <person name="Gellesch M."/>
            <person name="Goldberg J."/>
            <person name="Griggs A."/>
            <person name="Gujja S."/>
            <person name="Heilman E."/>
            <person name="Heiman D."/>
            <person name="Howarth C."/>
            <person name="Mehta T."/>
            <person name="Neiman D."/>
            <person name="Pearson M."/>
            <person name="Roberts A."/>
            <person name="Saif S."/>
            <person name="Shea T."/>
            <person name="Shenoy N."/>
            <person name="Sisk P."/>
            <person name="Stolte C."/>
            <person name="Sykes S."/>
            <person name="White J."/>
            <person name="Yandava C."/>
            <person name="Haas B."/>
            <person name="Nusbaum C."/>
            <person name="Birren B."/>
        </authorList>
    </citation>
    <scope>NUCLEOTIDE SEQUENCE [LARGE SCALE GENOMIC DNA]</scope>
    <source>
        <strain evidence="3">ATCC 50818</strain>
    </source>
</reference>
<dbReference type="AlphaFoldDB" id="F2U2Y3"/>
<sequence length="230" mass="25897">MRRSLQQQQQQQRQHATQAATSASSSSASAAAAGAFCCERHKDWDEFLFHQRHICVLFQSVMHPRRHPKRFLATLLGWTAFCVWLPFWNASVMSFLFLCVAALAIPAHFILCYQRNMKSKNKKITNDQRIAINQLAGKIASAHSAVETACSRLAALRTSRPIVYVIIILALGSFLFGLFSWVISDIMLLFICGLCALFVLSDCSVDDVMRALHLAAAPQEPQRPTRFKRD</sequence>
<keyword evidence="2" id="KW-0472">Membrane</keyword>
<dbReference type="GeneID" id="16076748"/>
<keyword evidence="2" id="KW-0812">Transmembrane</keyword>
<feature type="transmembrane region" description="Helical" evidence="2">
    <location>
        <begin position="94"/>
        <end position="113"/>
    </location>
</feature>
<feature type="transmembrane region" description="Helical" evidence="2">
    <location>
        <begin position="71"/>
        <end position="88"/>
    </location>
</feature>
<evidence type="ECO:0000256" key="1">
    <source>
        <dbReference type="SAM" id="MobiDB-lite"/>
    </source>
</evidence>